<gene>
    <name evidence="1" type="ORF">GCM10010492_34310</name>
</gene>
<evidence type="ECO:0000313" key="2">
    <source>
        <dbReference type="Proteomes" id="UP001500416"/>
    </source>
</evidence>
<evidence type="ECO:0000313" key="1">
    <source>
        <dbReference type="EMBL" id="GAA0232681.1"/>
    </source>
</evidence>
<dbReference type="RefSeq" id="WP_343934824.1">
    <property type="nucleotide sequence ID" value="NZ_BAAABU010000006.1"/>
</dbReference>
<sequence>MGQNDEVFDDFDLVISVTQKAINEQLENLVNNGTIPGRLRMKSDGGQWVYLADDEKLPDDDKLGKYDCYLDVEFLPKIHFDRKNEQDVLFGVVLTKGQALFTLYGKGDQAPQVRRYTIESSPGNRYRLSVRARLRMAKWDKEQADRTYVSDSLRRTLDGLVDDYFAVRHVYCGLSDLDFSKRNRSEINSWWEGTMPPDVEQLDILGGFLQHHFSAANSPSGKRAVVAGYSVSHTEQSLARAGADPAGGPSDWMVPVNATFSTMRDDQDPDLSTLNFFAVTRWRNKHDVDLEPPRHRDNWVDQDRDVDGVLTVGPHAFLFPAVLEPMFDQLRQRALPPVQEVAPDAQAFPFGKVVSFDAHRGQVEVEVVRRFAGSPCAAPFQRLAARVVLMAIPRGNNVIVTGKFILDSLDAAKDGCVVPLRASCQEWADALYADLALDSDGRPVLRARQSEHFHFRNELDERAESGNCRDNGVEEDLKSALRSWAATVNEPYRHGFKSLFKHSWDHFDRCADDLANVPVLLPAGDTFFFRNALFREHGSMSIDITYQAER</sequence>
<proteinExistence type="predicted"/>
<dbReference type="Proteomes" id="UP001500416">
    <property type="component" value="Unassembled WGS sequence"/>
</dbReference>
<comment type="caution">
    <text evidence="1">The sequence shown here is derived from an EMBL/GenBank/DDBJ whole genome shotgun (WGS) entry which is preliminary data.</text>
</comment>
<organism evidence="1 2">
    <name type="scientific">Saccharothrix mutabilis subsp. mutabilis</name>
    <dbReference type="NCBI Taxonomy" id="66855"/>
    <lineage>
        <taxon>Bacteria</taxon>
        <taxon>Bacillati</taxon>
        <taxon>Actinomycetota</taxon>
        <taxon>Actinomycetes</taxon>
        <taxon>Pseudonocardiales</taxon>
        <taxon>Pseudonocardiaceae</taxon>
        <taxon>Saccharothrix</taxon>
    </lineage>
</organism>
<accession>A0ABN0TY12</accession>
<protein>
    <submittedName>
        <fullName evidence="1">Uncharacterized protein</fullName>
    </submittedName>
</protein>
<name>A0ABN0TY12_9PSEU</name>
<dbReference type="EMBL" id="BAAABU010000006">
    <property type="protein sequence ID" value="GAA0232681.1"/>
    <property type="molecule type" value="Genomic_DNA"/>
</dbReference>
<keyword evidence="2" id="KW-1185">Reference proteome</keyword>
<reference evidence="1 2" key="1">
    <citation type="journal article" date="2019" name="Int. J. Syst. Evol. Microbiol.">
        <title>The Global Catalogue of Microorganisms (GCM) 10K type strain sequencing project: providing services to taxonomists for standard genome sequencing and annotation.</title>
        <authorList>
            <consortium name="The Broad Institute Genomics Platform"/>
            <consortium name="The Broad Institute Genome Sequencing Center for Infectious Disease"/>
            <person name="Wu L."/>
            <person name="Ma J."/>
        </authorList>
    </citation>
    <scope>NUCLEOTIDE SEQUENCE [LARGE SCALE GENOMIC DNA]</scope>
    <source>
        <strain evidence="1 2">JCM 3380</strain>
    </source>
</reference>